<evidence type="ECO:0000313" key="2">
    <source>
        <dbReference type="Proteomes" id="UP000475037"/>
    </source>
</evidence>
<comment type="caution">
    <text evidence="1">The sequence shown here is derived from an EMBL/GenBank/DDBJ whole genome shotgun (WGS) entry which is preliminary data.</text>
</comment>
<dbReference type="AlphaFoldDB" id="A0A6G1A849"/>
<gene>
    <name evidence="1" type="primary">Pol_596</name>
    <name evidence="1" type="ORF">FOF47_R17026</name>
</gene>
<reference evidence="1 2" key="1">
    <citation type="submission" date="2019-11" db="EMBL/GenBank/DDBJ databases">
        <authorList>
            <person name="Yang C."/>
            <person name="Li F."/>
        </authorList>
    </citation>
    <scope>NUCLEOTIDE SEQUENCE [LARGE SCALE GENOMIC DNA]</scope>
    <source>
        <strain evidence="1">KB4526</strain>
        <tissue evidence="1">Muscle</tissue>
    </source>
</reference>
<accession>A0A6G1A849</accession>
<protein>
    <submittedName>
        <fullName evidence="1">LORF2 protein</fullName>
    </submittedName>
</protein>
<keyword evidence="2" id="KW-1185">Reference proteome</keyword>
<dbReference type="Proteomes" id="UP000475037">
    <property type="component" value="Unassembled WGS sequence"/>
</dbReference>
<sequence length="102" mass="12054">LKTRTNYPKICMEPPRPRIAKVILKKTKTWVGVGVGITIPDFSLYYKAVIIKTVCYWHKTRHIDQWTRIENSGLDPKMYGQLNFDKARKSIQWKKGSLFNIW</sequence>
<organism evidence="1 2">
    <name type="scientific">Crocuta crocuta</name>
    <name type="common">Spotted hyena</name>
    <dbReference type="NCBI Taxonomy" id="9678"/>
    <lineage>
        <taxon>Eukaryota</taxon>
        <taxon>Metazoa</taxon>
        <taxon>Chordata</taxon>
        <taxon>Craniata</taxon>
        <taxon>Vertebrata</taxon>
        <taxon>Euteleostomi</taxon>
        <taxon>Mammalia</taxon>
        <taxon>Eutheria</taxon>
        <taxon>Laurasiatheria</taxon>
        <taxon>Carnivora</taxon>
        <taxon>Feliformia</taxon>
        <taxon>Hyaenidae</taxon>
        <taxon>Crocuta</taxon>
    </lineage>
</organism>
<feature type="non-terminal residue" evidence="1">
    <location>
        <position position="102"/>
    </location>
</feature>
<evidence type="ECO:0000313" key="1">
    <source>
        <dbReference type="EMBL" id="KAF0871760.1"/>
    </source>
</evidence>
<name>A0A6G1A849_CROCR</name>
<feature type="non-terminal residue" evidence="1">
    <location>
        <position position="1"/>
    </location>
</feature>
<dbReference type="EMBL" id="VOAJ01009564">
    <property type="protein sequence ID" value="KAF0871760.1"/>
    <property type="molecule type" value="Genomic_DNA"/>
</dbReference>
<proteinExistence type="predicted"/>